<dbReference type="SUPFAM" id="SSF51197">
    <property type="entry name" value="Clavaminate synthase-like"/>
    <property type="match status" value="1"/>
</dbReference>
<comment type="cofactor">
    <cofactor evidence="1">
        <name>Fe(2+)</name>
        <dbReference type="ChEBI" id="CHEBI:29033"/>
    </cofactor>
</comment>
<dbReference type="Gene3D" id="3.60.130.10">
    <property type="entry name" value="Clavaminate synthase-like"/>
    <property type="match status" value="1"/>
</dbReference>
<dbReference type="InterPro" id="IPR038492">
    <property type="entry name" value="GBBH-like_N_sf"/>
</dbReference>
<dbReference type="InterPro" id="IPR042098">
    <property type="entry name" value="TauD-like_sf"/>
</dbReference>
<accession>A0A382E211</accession>
<keyword evidence="8" id="KW-0408">Iron</keyword>
<dbReference type="GO" id="GO:0046872">
    <property type="term" value="F:metal ion binding"/>
    <property type="evidence" value="ECO:0007669"/>
    <property type="project" value="UniProtKB-KW"/>
</dbReference>
<reference evidence="16" key="1">
    <citation type="submission" date="2018-05" db="EMBL/GenBank/DDBJ databases">
        <authorList>
            <person name="Lanie J.A."/>
            <person name="Ng W.-L."/>
            <person name="Kazmierczak K.M."/>
            <person name="Andrzejewski T.M."/>
            <person name="Davidsen T.M."/>
            <person name="Wayne K.J."/>
            <person name="Tettelin H."/>
            <person name="Glass J.I."/>
            <person name="Rusch D."/>
            <person name="Podicherti R."/>
            <person name="Tsui H.-C.T."/>
            <person name="Winkler M.E."/>
        </authorList>
    </citation>
    <scope>NUCLEOTIDE SEQUENCE</scope>
</reference>
<dbReference type="Gene3D" id="3.30.2020.30">
    <property type="match status" value="1"/>
</dbReference>
<evidence type="ECO:0000256" key="6">
    <source>
        <dbReference type="ARBA" id="ARBA00022964"/>
    </source>
</evidence>
<evidence type="ECO:0000256" key="1">
    <source>
        <dbReference type="ARBA" id="ARBA00001954"/>
    </source>
</evidence>
<dbReference type="GO" id="GO:0005739">
    <property type="term" value="C:mitochondrion"/>
    <property type="evidence" value="ECO:0007669"/>
    <property type="project" value="TreeGrafter"/>
</dbReference>
<evidence type="ECO:0000256" key="7">
    <source>
        <dbReference type="ARBA" id="ARBA00023002"/>
    </source>
</evidence>
<dbReference type="PANTHER" id="PTHR10696:SF51">
    <property type="entry name" value="TRIMETHYLLYSINE DIOXYGENASE, MITOCHONDRIAL"/>
    <property type="match status" value="1"/>
</dbReference>
<sequence>MSNSVDSAIHLSDIEATDVGLSVRWSDENVSFFHHIWLRDNCRCPACGEPSTGRRKLRLSGIPKEIIAVSATIDRDDILTINWPDGHQSSYAGAWLKTYTYNEDARKERIFSPPIWTEETRQNPPILSFGDVQQDLATFREMLHCLRDYGICFLHDAPPKDGTLEELASRIGPIQESNFGRVQDMVVDRAERGIANDVDALKPHTDEPYRASPPGIMLFHCIQTDVTGGGSSIFLDGFEIAETLR</sequence>
<proteinExistence type="inferred from homology"/>
<dbReference type="InterPro" id="IPR003819">
    <property type="entry name" value="TauD/TfdA-like"/>
</dbReference>
<keyword evidence="5" id="KW-0479">Metal-binding</keyword>
<comment type="cofactor">
    <cofactor evidence="2">
        <name>L-ascorbate</name>
        <dbReference type="ChEBI" id="CHEBI:38290"/>
    </cofactor>
</comment>
<evidence type="ECO:0000313" key="16">
    <source>
        <dbReference type="EMBL" id="SVB44402.1"/>
    </source>
</evidence>
<evidence type="ECO:0000256" key="4">
    <source>
        <dbReference type="ARBA" id="ARBA00012267"/>
    </source>
</evidence>
<feature type="domain" description="TauD/TfdA-like" evidence="14">
    <location>
        <begin position="128"/>
        <end position="245"/>
    </location>
</feature>
<gene>
    <name evidence="16" type="ORF">METZ01_LOCUS197256</name>
</gene>
<protein>
    <recommendedName>
        <fullName evidence="4">trimethyllysine dioxygenase</fullName>
        <ecNumber evidence="4">1.14.11.8</ecNumber>
    </recommendedName>
    <alternativeName>
        <fullName evidence="10">Epsilon-trimethyllysine 2-oxoglutarate dioxygenase</fullName>
    </alternativeName>
    <alternativeName>
        <fullName evidence="9">TML hydroxylase</fullName>
    </alternativeName>
    <alternativeName>
        <fullName evidence="11">TML-alpha-ketoglutarate dioxygenase</fullName>
    </alternativeName>
</protein>
<evidence type="ECO:0000256" key="8">
    <source>
        <dbReference type="ARBA" id="ARBA00023004"/>
    </source>
</evidence>
<dbReference type="EMBL" id="UINC01042154">
    <property type="protein sequence ID" value="SVB44402.1"/>
    <property type="molecule type" value="Genomic_DNA"/>
</dbReference>
<dbReference type="AlphaFoldDB" id="A0A382E211"/>
<dbReference type="GO" id="GO:0045329">
    <property type="term" value="P:carnitine biosynthetic process"/>
    <property type="evidence" value="ECO:0007669"/>
    <property type="project" value="TreeGrafter"/>
</dbReference>
<evidence type="ECO:0000256" key="9">
    <source>
        <dbReference type="ARBA" id="ARBA00030363"/>
    </source>
</evidence>
<feature type="non-terminal residue" evidence="16">
    <location>
        <position position="245"/>
    </location>
</feature>
<keyword evidence="7" id="KW-0560">Oxidoreductase</keyword>
<dbReference type="Pfam" id="PF06155">
    <property type="entry name" value="GBBH-like_N"/>
    <property type="match status" value="1"/>
</dbReference>
<keyword evidence="6" id="KW-0223">Dioxygenase</keyword>
<organism evidence="16">
    <name type="scientific">marine metagenome</name>
    <dbReference type="NCBI Taxonomy" id="408172"/>
    <lineage>
        <taxon>unclassified sequences</taxon>
        <taxon>metagenomes</taxon>
        <taxon>ecological metagenomes</taxon>
    </lineage>
</organism>
<evidence type="ECO:0000256" key="13">
    <source>
        <dbReference type="ARBA" id="ARBA00049334"/>
    </source>
</evidence>
<dbReference type="InterPro" id="IPR050411">
    <property type="entry name" value="AlphaKG_dependent_hydroxylases"/>
</dbReference>
<dbReference type="Pfam" id="PF02668">
    <property type="entry name" value="TauD"/>
    <property type="match status" value="1"/>
</dbReference>
<evidence type="ECO:0000256" key="3">
    <source>
        <dbReference type="ARBA" id="ARBA00008654"/>
    </source>
</evidence>
<evidence type="ECO:0000256" key="5">
    <source>
        <dbReference type="ARBA" id="ARBA00022723"/>
    </source>
</evidence>
<dbReference type="PANTHER" id="PTHR10696">
    <property type="entry name" value="GAMMA-BUTYROBETAINE HYDROXYLASE-RELATED"/>
    <property type="match status" value="1"/>
</dbReference>
<name>A0A382E211_9ZZZZ</name>
<comment type="similarity">
    <text evidence="3">Belongs to the gamma-BBH/TMLD family.</text>
</comment>
<evidence type="ECO:0000259" key="14">
    <source>
        <dbReference type="Pfam" id="PF02668"/>
    </source>
</evidence>
<comment type="catalytic activity">
    <reaction evidence="13">
        <text>N(6),N(6),N(6)-trimethyl-L-lysine + 2-oxoglutarate + O2 = (3S)-3-hydroxy-N(6),N(6),N(6)-trimethyl-L-lysine + succinate + CO2</text>
        <dbReference type="Rhea" id="RHEA:14181"/>
        <dbReference type="ChEBI" id="CHEBI:15379"/>
        <dbReference type="ChEBI" id="CHEBI:16526"/>
        <dbReference type="ChEBI" id="CHEBI:16810"/>
        <dbReference type="ChEBI" id="CHEBI:30031"/>
        <dbReference type="ChEBI" id="CHEBI:58100"/>
        <dbReference type="ChEBI" id="CHEBI:141499"/>
        <dbReference type="EC" id="1.14.11.8"/>
    </reaction>
</comment>
<dbReference type="FunFam" id="3.30.2020.30:FF:000002">
    <property type="entry name" value="Putative gamma-butyrobetaine dioxygenase"/>
    <property type="match status" value="1"/>
</dbReference>
<evidence type="ECO:0000256" key="12">
    <source>
        <dbReference type="ARBA" id="ARBA00046008"/>
    </source>
</evidence>
<dbReference type="GO" id="GO:0050353">
    <property type="term" value="F:trimethyllysine dioxygenase activity"/>
    <property type="evidence" value="ECO:0007669"/>
    <property type="project" value="UniProtKB-EC"/>
</dbReference>
<dbReference type="InterPro" id="IPR010376">
    <property type="entry name" value="GBBH-like_N"/>
</dbReference>
<feature type="domain" description="Gamma-butyrobetaine hydroxylase-like N-terminal" evidence="15">
    <location>
        <begin position="18"/>
        <end position="96"/>
    </location>
</feature>
<evidence type="ECO:0000256" key="11">
    <source>
        <dbReference type="ARBA" id="ARBA00032283"/>
    </source>
</evidence>
<evidence type="ECO:0000256" key="10">
    <source>
        <dbReference type="ARBA" id="ARBA00031778"/>
    </source>
</evidence>
<comment type="function">
    <text evidence="12">Converts trimethyllysine (TML) into hydroxytrimethyllysine (HTML).</text>
</comment>
<dbReference type="EC" id="1.14.11.8" evidence="4"/>
<evidence type="ECO:0000256" key="2">
    <source>
        <dbReference type="ARBA" id="ARBA00001961"/>
    </source>
</evidence>
<evidence type="ECO:0000259" key="15">
    <source>
        <dbReference type="Pfam" id="PF06155"/>
    </source>
</evidence>